<evidence type="ECO:0000313" key="4">
    <source>
        <dbReference type="Proteomes" id="UP000724149"/>
    </source>
</evidence>
<feature type="signal peptide" evidence="2">
    <location>
        <begin position="1"/>
        <end position="26"/>
    </location>
</feature>
<sequence length="115" mass="12574">METRKLILCCAASAAVSALIAVTATAAAIREEVQPPQLPEQSQPPAVQPESQDHEYILGEWEGRLAVYRTGESEPDSVLDVYLGLLPPADAQALREGIPVEDQTELDRRLEDFMS</sequence>
<keyword evidence="4" id="KW-1185">Reference proteome</keyword>
<evidence type="ECO:0000313" key="3">
    <source>
        <dbReference type="EMBL" id="MBM6922572.1"/>
    </source>
</evidence>
<evidence type="ECO:0008006" key="5">
    <source>
        <dbReference type="Google" id="ProtNLM"/>
    </source>
</evidence>
<proteinExistence type="predicted"/>
<feature type="chain" id="PRO_5046816616" description="Bypass of forespore C C-terminal domain-containing protein" evidence="2">
    <location>
        <begin position="27"/>
        <end position="115"/>
    </location>
</feature>
<gene>
    <name evidence="3" type="ORF">H9X81_02525</name>
</gene>
<dbReference type="Proteomes" id="UP000724149">
    <property type="component" value="Unassembled WGS sequence"/>
</dbReference>
<evidence type="ECO:0000256" key="1">
    <source>
        <dbReference type="SAM" id="MobiDB-lite"/>
    </source>
</evidence>
<comment type="caution">
    <text evidence="3">The sequence shown here is derived from an EMBL/GenBank/DDBJ whole genome shotgun (WGS) entry which is preliminary data.</text>
</comment>
<reference evidence="3 4" key="1">
    <citation type="journal article" date="2021" name="Sci. Rep.">
        <title>The distribution of antibiotic resistance genes in chicken gut microbiota commensals.</title>
        <authorList>
            <person name="Juricova H."/>
            <person name="Matiasovicova J."/>
            <person name="Kubasova T."/>
            <person name="Cejkova D."/>
            <person name="Rychlik I."/>
        </authorList>
    </citation>
    <scope>NUCLEOTIDE SEQUENCE [LARGE SCALE GENOMIC DNA]</scope>
    <source>
        <strain evidence="3 4">An564</strain>
    </source>
</reference>
<dbReference type="RefSeq" id="WP_204719596.1">
    <property type="nucleotide sequence ID" value="NZ_JACSNR010000002.1"/>
</dbReference>
<keyword evidence="2" id="KW-0732">Signal</keyword>
<organism evidence="3 4">
    <name type="scientific">Hydrogenoanaerobacterium saccharovorans</name>
    <dbReference type="NCBI Taxonomy" id="474960"/>
    <lineage>
        <taxon>Bacteria</taxon>
        <taxon>Bacillati</taxon>
        <taxon>Bacillota</taxon>
        <taxon>Clostridia</taxon>
        <taxon>Eubacteriales</taxon>
        <taxon>Oscillospiraceae</taxon>
        <taxon>Hydrogenoanaerobacterium</taxon>
    </lineage>
</organism>
<feature type="region of interest" description="Disordered" evidence="1">
    <location>
        <begin position="33"/>
        <end position="52"/>
    </location>
</feature>
<accession>A0ABS2GJB8</accession>
<name>A0ABS2GJB8_9FIRM</name>
<protein>
    <recommendedName>
        <fullName evidence="5">Bypass of forespore C C-terminal domain-containing protein</fullName>
    </recommendedName>
</protein>
<dbReference type="EMBL" id="JACSNR010000002">
    <property type="protein sequence ID" value="MBM6922572.1"/>
    <property type="molecule type" value="Genomic_DNA"/>
</dbReference>
<evidence type="ECO:0000256" key="2">
    <source>
        <dbReference type="SAM" id="SignalP"/>
    </source>
</evidence>